<comment type="caution">
    <text evidence="8">The sequence shown here is derived from an EMBL/GenBank/DDBJ whole genome shotgun (WGS) entry which is preliminary data.</text>
</comment>
<keyword evidence="3" id="KW-1003">Cell membrane</keyword>
<dbReference type="Pfam" id="PF01899">
    <property type="entry name" value="MNHE"/>
    <property type="match status" value="1"/>
</dbReference>
<protein>
    <submittedName>
        <fullName evidence="8">Na+/H+ antiporter subunit E</fullName>
    </submittedName>
</protein>
<sequence length="163" mass="18213">MKRWLPSPFLSLALAAMWLLLNRSLSPGHLFLAVLVGWLMPWLMAPLRPAAGRIARPGVLLRLVLRVGGDVIVSALQVAGGVLLARRRAPRARFLVVPLELRDPFALAALACITTVVPGTVWAELSRDRSQLRLHVFDEAGDEDFIQRYKTRYEAPLKEIFEP</sequence>
<evidence type="ECO:0000256" key="5">
    <source>
        <dbReference type="ARBA" id="ARBA00022989"/>
    </source>
</evidence>
<proteinExistence type="inferred from homology"/>
<evidence type="ECO:0000313" key="9">
    <source>
        <dbReference type="Proteomes" id="UP000806285"/>
    </source>
</evidence>
<accession>A0ABR9S3Q8</accession>
<organism evidence="8 9">
    <name type="scientific">Ramlibacter pallidus</name>
    <dbReference type="NCBI Taxonomy" id="2780087"/>
    <lineage>
        <taxon>Bacteria</taxon>
        <taxon>Pseudomonadati</taxon>
        <taxon>Pseudomonadota</taxon>
        <taxon>Betaproteobacteria</taxon>
        <taxon>Burkholderiales</taxon>
        <taxon>Comamonadaceae</taxon>
        <taxon>Ramlibacter</taxon>
    </lineage>
</organism>
<evidence type="ECO:0000256" key="3">
    <source>
        <dbReference type="ARBA" id="ARBA00022475"/>
    </source>
</evidence>
<keyword evidence="4 7" id="KW-0812">Transmembrane</keyword>
<dbReference type="PANTHER" id="PTHR34584:SF1">
    <property type="entry name" value="NA(+)_H(+) ANTIPORTER SUBUNIT E1"/>
    <property type="match status" value="1"/>
</dbReference>
<name>A0ABR9S3Q8_9BURK</name>
<dbReference type="Proteomes" id="UP000806285">
    <property type="component" value="Unassembled WGS sequence"/>
</dbReference>
<keyword evidence="6 7" id="KW-0472">Membrane</keyword>
<gene>
    <name evidence="8" type="ORF">IM787_11240</name>
</gene>
<dbReference type="InterPro" id="IPR002758">
    <property type="entry name" value="Cation_antiport_E"/>
</dbReference>
<evidence type="ECO:0000256" key="2">
    <source>
        <dbReference type="ARBA" id="ARBA00006228"/>
    </source>
</evidence>
<evidence type="ECO:0000256" key="4">
    <source>
        <dbReference type="ARBA" id="ARBA00022692"/>
    </source>
</evidence>
<keyword evidence="9" id="KW-1185">Reference proteome</keyword>
<evidence type="ECO:0000256" key="7">
    <source>
        <dbReference type="SAM" id="Phobius"/>
    </source>
</evidence>
<dbReference type="PIRSF" id="PIRSF019239">
    <property type="entry name" value="MrpE"/>
    <property type="match status" value="1"/>
</dbReference>
<evidence type="ECO:0000256" key="6">
    <source>
        <dbReference type="ARBA" id="ARBA00023136"/>
    </source>
</evidence>
<comment type="subcellular location">
    <subcellularLocation>
        <location evidence="1">Cell membrane</location>
        <topology evidence="1">Multi-pass membrane protein</topology>
    </subcellularLocation>
</comment>
<evidence type="ECO:0000313" key="8">
    <source>
        <dbReference type="EMBL" id="MBE7368141.1"/>
    </source>
</evidence>
<dbReference type="PANTHER" id="PTHR34584">
    <property type="entry name" value="NA(+)/H(+) ANTIPORTER SUBUNIT E1"/>
    <property type="match status" value="1"/>
</dbReference>
<reference evidence="8 9" key="1">
    <citation type="submission" date="2020-10" db="EMBL/GenBank/DDBJ databases">
        <title>Ramlibacter sp. HM2 16S ribosomal RNA gene Genome sequencing and assembly.</title>
        <authorList>
            <person name="Kang M."/>
        </authorList>
    </citation>
    <scope>NUCLEOTIDE SEQUENCE [LARGE SCALE GENOMIC DNA]</scope>
    <source>
        <strain evidence="8 9">HM2</strain>
    </source>
</reference>
<dbReference type="NCBIfam" id="NF006520">
    <property type="entry name" value="PRK08965.1-4"/>
    <property type="match status" value="1"/>
</dbReference>
<keyword evidence="5 7" id="KW-1133">Transmembrane helix</keyword>
<evidence type="ECO:0000256" key="1">
    <source>
        <dbReference type="ARBA" id="ARBA00004651"/>
    </source>
</evidence>
<feature type="transmembrane region" description="Helical" evidence="7">
    <location>
        <begin position="34"/>
        <end position="51"/>
    </location>
</feature>
<feature type="transmembrane region" description="Helical" evidence="7">
    <location>
        <begin position="63"/>
        <end position="85"/>
    </location>
</feature>
<dbReference type="RefSeq" id="WP_193676751.1">
    <property type="nucleotide sequence ID" value="NZ_JADDIV010000003.1"/>
</dbReference>
<dbReference type="EMBL" id="JADDIV010000003">
    <property type="protein sequence ID" value="MBE7368141.1"/>
    <property type="molecule type" value="Genomic_DNA"/>
</dbReference>
<comment type="similarity">
    <text evidence="2">Belongs to the CPA3 antiporters (TC 2.A.63) subunit E family.</text>
</comment>
<dbReference type="NCBIfam" id="NF006518">
    <property type="entry name" value="PRK08965.1-2"/>
    <property type="match status" value="1"/>
</dbReference>